<name>A0A8H5B9S0_9AGAR</name>
<dbReference type="Proteomes" id="UP000567179">
    <property type="component" value="Unassembled WGS sequence"/>
</dbReference>
<gene>
    <name evidence="12" type="ORF">D9619_010800</name>
</gene>
<dbReference type="EMBL" id="JAACJJ010000030">
    <property type="protein sequence ID" value="KAF5318856.1"/>
    <property type="molecule type" value="Genomic_DNA"/>
</dbReference>
<dbReference type="InterPro" id="IPR000286">
    <property type="entry name" value="HDACs"/>
</dbReference>
<dbReference type="EC" id="3.5.1.98" evidence="3"/>
<feature type="domain" description="Histone deacetylase" evidence="11">
    <location>
        <begin position="199"/>
        <end position="366"/>
    </location>
</feature>
<keyword evidence="5" id="KW-0378">Hydrolase</keyword>
<evidence type="ECO:0000256" key="9">
    <source>
        <dbReference type="ARBA" id="ARBA00023242"/>
    </source>
</evidence>
<keyword evidence="4" id="KW-0678">Repressor</keyword>
<evidence type="ECO:0000256" key="3">
    <source>
        <dbReference type="ARBA" id="ARBA00012111"/>
    </source>
</evidence>
<evidence type="ECO:0000256" key="6">
    <source>
        <dbReference type="ARBA" id="ARBA00022853"/>
    </source>
</evidence>
<protein>
    <recommendedName>
        <fullName evidence="3">histone deacetylase</fullName>
        <ecNumber evidence="3">3.5.1.98</ecNumber>
    </recommendedName>
</protein>
<keyword evidence="8" id="KW-0804">Transcription</keyword>
<feature type="region of interest" description="Disordered" evidence="10">
    <location>
        <begin position="174"/>
        <end position="193"/>
    </location>
</feature>
<reference evidence="12 13" key="1">
    <citation type="journal article" date="2020" name="ISME J.">
        <title>Uncovering the hidden diversity of litter-decomposition mechanisms in mushroom-forming fungi.</title>
        <authorList>
            <person name="Floudas D."/>
            <person name="Bentzer J."/>
            <person name="Ahren D."/>
            <person name="Johansson T."/>
            <person name="Persson P."/>
            <person name="Tunlid A."/>
        </authorList>
    </citation>
    <scope>NUCLEOTIDE SEQUENCE [LARGE SCALE GENOMIC DNA]</scope>
    <source>
        <strain evidence="12 13">CBS 101986</strain>
    </source>
</reference>
<feature type="domain" description="Histone deacetylase" evidence="11">
    <location>
        <begin position="23"/>
        <end position="170"/>
    </location>
</feature>
<sequence>MKGGGPVAYIASPELAKVSSLLPSNKQRSMIVHSLVKALGLMNNQCEGRSLNRRCLKIIAPKKASYKDLAVYHSRDYLDTVLDPKLTGETLTVSVNSEYGLEDDCPRFLGLPEYIQLVGGATLTAVLALQRDISDISICWDGGRHHARKSQASGFCYVADCILAIMMLKRPTPSPALAQTPESLSPSPPSPPPLAARKPRIMYLDLDLHFSDAVSEAFYTPTPSIIPPQILTLSIHHTAPGFFPVSASAGLPSPSSDSEEHPFDPFTLSLPLKQGASARTYARLWSIVEHIRTTFRPDFIVLQCGCDALAGDPCKVFNWSIGPVDEPGTMGWCIAQVLKWEGKKLMLGGGGYNSANTARAWAYLTSIAINDPLSLDTDIPDHAGFPLYGPSFTLDVPGGVMADTNTEEYMLELESLYLGDNGAIAALKKRMDGP</sequence>
<dbReference type="Gene3D" id="3.40.800.20">
    <property type="entry name" value="Histone deacetylase domain"/>
    <property type="match status" value="1"/>
</dbReference>
<keyword evidence="6" id="KW-0156">Chromatin regulator</keyword>
<evidence type="ECO:0000256" key="2">
    <source>
        <dbReference type="ARBA" id="ARBA00006457"/>
    </source>
</evidence>
<dbReference type="InterPro" id="IPR037138">
    <property type="entry name" value="His_deacetylse_dom_sf"/>
</dbReference>
<dbReference type="PANTHER" id="PTHR10625">
    <property type="entry name" value="HISTONE DEACETYLASE HDAC1-RELATED"/>
    <property type="match status" value="1"/>
</dbReference>
<dbReference type="Pfam" id="PF00850">
    <property type="entry name" value="Hist_deacetyl"/>
    <property type="match status" value="2"/>
</dbReference>
<evidence type="ECO:0000256" key="10">
    <source>
        <dbReference type="SAM" id="MobiDB-lite"/>
    </source>
</evidence>
<comment type="subcellular location">
    <subcellularLocation>
        <location evidence="1">Nucleus</location>
    </subcellularLocation>
</comment>
<organism evidence="12 13">
    <name type="scientific">Psilocybe cf. subviscida</name>
    <dbReference type="NCBI Taxonomy" id="2480587"/>
    <lineage>
        <taxon>Eukaryota</taxon>
        <taxon>Fungi</taxon>
        <taxon>Dikarya</taxon>
        <taxon>Basidiomycota</taxon>
        <taxon>Agaricomycotina</taxon>
        <taxon>Agaricomycetes</taxon>
        <taxon>Agaricomycetidae</taxon>
        <taxon>Agaricales</taxon>
        <taxon>Agaricineae</taxon>
        <taxon>Strophariaceae</taxon>
        <taxon>Psilocybe</taxon>
    </lineage>
</organism>
<dbReference type="AlphaFoldDB" id="A0A8H5B9S0"/>
<dbReference type="PANTHER" id="PTHR10625:SF14">
    <property type="entry name" value="HISTONE DEACETYLASE 8"/>
    <property type="match status" value="1"/>
</dbReference>
<evidence type="ECO:0000313" key="13">
    <source>
        <dbReference type="Proteomes" id="UP000567179"/>
    </source>
</evidence>
<dbReference type="GO" id="GO:0005634">
    <property type="term" value="C:nucleus"/>
    <property type="evidence" value="ECO:0007669"/>
    <property type="project" value="UniProtKB-SubCell"/>
</dbReference>
<evidence type="ECO:0000259" key="11">
    <source>
        <dbReference type="Pfam" id="PF00850"/>
    </source>
</evidence>
<dbReference type="OrthoDB" id="73273at2759"/>
<evidence type="ECO:0000256" key="1">
    <source>
        <dbReference type="ARBA" id="ARBA00004123"/>
    </source>
</evidence>
<dbReference type="GO" id="GO:0141221">
    <property type="term" value="F:histone deacetylase activity, hydrolytic mechanism"/>
    <property type="evidence" value="ECO:0007669"/>
    <property type="project" value="UniProtKB-EC"/>
</dbReference>
<dbReference type="PRINTS" id="PR01270">
    <property type="entry name" value="HDASUPER"/>
</dbReference>
<keyword evidence="9" id="KW-0539">Nucleus</keyword>
<dbReference type="InterPro" id="IPR023696">
    <property type="entry name" value="Ureohydrolase_dom_sf"/>
</dbReference>
<accession>A0A8H5B9S0</accession>
<keyword evidence="13" id="KW-1185">Reference proteome</keyword>
<evidence type="ECO:0000256" key="7">
    <source>
        <dbReference type="ARBA" id="ARBA00023015"/>
    </source>
</evidence>
<evidence type="ECO:0000256" key="8">
    <source>
        <dbReference type="ARBA" id="ARBA00023163"/>
    </source>
</evidence>
<dbReference type="GO" id="GO:0031507">
    <property type="term" value="P:heterochromatin formation"/>
    <property type="evidence" value="ECO:0007669"/>
    <property type="project" value="TreeGrafter"/>
</dbReference>
<evidence type="ECO:0000256" key="4">
    <source>
        <dbReference type="ARBA" id="ARBA00022491"/>
    </source>
</evidence>
<evidence type="ECO:0000256" key="5">
    <source>
        <dbReference type="ARBA" id="ARBA00022801"/>
    </source>
</evidence>
<evidence type="ECO:0000313" key="12">
    <source>
        <dbReference type="EMBL" id="KAF5318856.1"/>
    </source>
</evidence>
<comment type="similarity">
    <text evidence="2">Belongs to the histone deacetylase family. HD type 1 subfamily.</text>
</comment>
<dbReference type="InterPro" id="IPR023801">
    <property type="entry name" value="His_deacetylse_dom"/>
</dbReference>
<keyword evidence="7" id="KW-0805">Transcription regulation</keyword>
<proteinExistence type="inferred from homology"/>
<dbReference type="SUPFAM" id="SSF52768">
    <property type="entry name" value="Arginase/deacetylase"/>
    <property type="match status" value="1"/>
</dbReference>
<comment type="caution">
    <text evidence="12">The sequence shown here is derived from an EMBL/GenBank/DDBJ whole genome shotgun (WGS) entry which is preliminary data.</text>
</comment>